<keyword evidence="3" id="KW-1185">Reference proteome</keyword>
<organism evidence="2 3">
    <name type="scientific">Baekduia soli</name>
    <dbReference type="NCBI Taxonomy" id="496014"/>
    <lineage>
        <taxon>Bacteria</taxon>
        <taxon>Bacillati</taxon>
        <taxon>Actinomycetota</taxon>
        <taxon>Thermoleophilia</taxon>
        <taxon>Solirubrobacterales</taxon>
        <taxon>Baekduiaceae</taxon>
        <taxon>Baekduia</taxon>
    </lineage>
</organism>
<evidence type="ECO:0000256" key="1">
    <source>
        <dbReference type="SAM" id="MobiDB-lite"/>
    </source>
</evidence>
<dbReference type="Proteomes" id="UP000321805">
    <property type="component" value="Chromosome"/>
</dbReference>
<proteinExistence type="predicted"/>
<reference evidence="2 3" key="1">
    <citation type="journal article" date="2018" name="J. Microbiol.">
        <title>Baekduia soli gen. nov., sp. nov., a novel bacterium isolated from the soil of Baekdu Mountain and proposal of a novel family name, Baekduiaceae fam. nov.</title>
        <authorList>
            <person name="An D.S."/>
            <person name="Siddiqi M.Z."/>
            <person name="Kim K.H."/>
            <person name="Yu H.S."/>
            <person name="Im W.T."/>
        </authorList>
    </citation>
    <scope>NUCLEOTIDE SEQUENCE [LARGE SCALE GENOMIC DNA]</scope>
    <source>
        <strain evidence="2 3">BR7-21</strain>
    </source>
</reference>
<feature type="region of interest" description="Disordered" evidence="1">
    <location>
        <begin position="80"/>
        <end position="104"/>
    </location>
</feature>
<dbReference type="OrthoDB" id="9891904at2"/>
<protein>
    <submittedName>
        <fullName evidence="2">Uncharacterized protein</fullName>
    </submittedName>
</protein>
<accession>A0A5B8UCC7</accession>
<name>A0A5B8UCC7_9ACTN</name>
<evidence type="ECO:0000313" key="2">
    <source>
        <dbReference type="EMBL" id="QEC50498.1"/>
    </source>
</evidence>
<gene>
    <name evidence="2" type="ORF">FSW04_24895</name>
</gene>
<dbReference type="AlphaFoldDB" id="A0A5B8UCC7"/>
<dbReference type="KEGG" id="bsol:FSW04_24895"/>
<sequence>MTDEVRRFWECPVACAHGCPPRTTLTTLDGRTALRLLEEAGDRGITVAELRREGLSMPAQALYEVELAGWPLERIRGRTRLRPADAPPPEPFEMPPKVRLVPRG</sequence>
<dbReference type="EMBL" id="CP042430">
    <property type="protein sequence ID" value="QEC50498.1"/>
    <property type="molecule type" value="Genomic_DNA"/>
</dbReference>
<feature type="compositionally biased region" description="Pro residues" evidence="1">
    <location>
        <begin position="85"/>
        <end position="94"/>
    </location>
</feature>
<evidence type="ECO:0000313" key="3">
    <source>
        <dbReference type="Proteomes" id="UP000321805"/>
    </source>
</evidence>
<dbReference type="RefSeq" id="WP_146923190.1">
    <property type="nucleotide sequence ID" value="NZ_CP042430.1"/>
</dbReference>